<dbReference type="EMBL" id="SZPX01000001">
    <property type="protein sequence ID" value="TKI70986.1"/>
    <property type="molecule type" value="Genomic_DNA"/>
</dbReference>
<evidence type="ECO:0008006" key="3">
    <source>
        <dbReference type="Google" id="ProtNLM"/>
    </source>
</evidence>
<comment type="caution">
    <text evidence="1">The sequence shown here is derived from an EMBL/GenBank/DDBJ whole genome shotgun (WGS) entry which is preliminary data.</text>
</comment>
<dbReference type="AlphaFoldDB" id="A0A4U2Z942"/>
<reference evidence="1 2" key="1">
    <citation type="submission" date="2019-04" db="EMBL/GenBank/DDBJ databases">
        <title>Sulfurimonas crateris sp. nov. a facultative anaerobic sulfur-oxidizing chemolithautotrophic bacterium isolated from a terrestrial mud vulcano.</title>
        <authorList>
            <person name="Ratnikova N.M."/>
            <person name="Slobodkin A.I."/>
            <person name="Merkel A.Y."/>
            <person name="Novikov A."/>
            <person name="Bonch-Osmolovskaya E.A."/>
            <person name="Slobodkina G.B."/>
        </authorList>
    </citation>
    <scope>NUCLEOTIDE SEQUENCE [LARGE SCALE GENOMIC DNA]</scope>
    <source>
        <strain evidence="1 2">SN118</strain>
    </source>
</reference>
<evidence type="ECO:0000313" key="1">
    <source>
        <dbReference type="EMBL" id="TKI70986.1"/>
    </source>
</evidence>
<name>A0A4U2Z942_9BACT</name>
<evidence type="ECO:0000313" key="2">
    <source>
        <dbReference type="Proteomes" id="UP000309561"/>
    </source>
</evidence>
<dbReference type="OrthoDB" id="9773411at2"/>
<gene>
    <name evidence="1" type="ORF">FCU45_00945</name>
</gene>
<organism evidence="1 2">
    <name type="scientific">Sulfurimonas crateris</name>
    <dbReference type="NCBI Taxonomy" id="2574727"/>
    <lineage>
        <taxon>Bacteria</taxon>
        <taxon>Pseudomonadati</taxon>
        <taxon>Campylobacterota</taxon>
        <taxon>Epsilonproteobacteria</taxon>
        <taxon>Campylobacterales</taxon>
        <taxon>Sulfurimonadaceae</taxon>
        <taxon>Sulfurimonas</taxon>
    </lineage>
</organism>
<dbReference type="Proteomes" id="UP000309561">
    <property type="component" value="Unassembled WGS sequence"/>
</dbReference>
<accession>A0A4U2Z942</accession>
<proteinExistence type="predicted"/>
<dbReference type="RefSeq" id="WP_137011368.1">
    <property type="nucleotide sequence ID" value="NZ_SZPX01000001.1"/>
</dbReference>
<dbReference type="PANTHER" id="PTHR39431:SF1">
    <property type="entry name" value="FRPA_C-RELATED PROTEIN"/>
    <property type="match status" value="1"/>
</dbReference>
<protein>
    <recommendedName>
        <fullName evidence="3">VCBS repeat-containing protein</fullName>
    </recommendedName>
</protein>
<sequence length="307" mass="34826">MKIENFVLDLHSESSRSSSSTVTTFSSELQNENSKRLKEVEALNSQVAFCKRLEFELIQQLIFRLNSKTYKFKAVDASDFTKREVSVHEEYRESQRLDVSMQGFIYTSNRRIELNMDISMSHSFVSNHEIIRQQFYDPLVLNFDGELPDLDSTNFSFDIDANGECDQISTLKKGSGFLALDKNSNNKIDDGLELFGTLNGNGFADLKRYDNDNNGWIDESDPIFDGLRIWQKTKDEDTLVALGEVGIGAIYLGSTDGRIDIKNERNETLGRIRSTGLFLNEDGTSGVVSQIDFARQNSPLNEFLKTI</sequence>
<dbReference type="PANTHER" id="PTHR39431">
    <property type="entry name" value="FRPA/C-RELATED PROTEIN"/>
    <property type="match status" value="1"/>
</dbReference>
<keyword evidence="2" id="KW-1185">Reference proteome</keyword>